<keyword evidence="4" id="KW-1185">Reference proteome</keyword>
<gene>
    <name evidence="3" type="ORF">BUALT_Bualt04G0069900</name>
</gene>
<name>A0AAV6XV15_9LAMI</name>
<evidence type="ECO:0000259" key="2">
    <source>
        <dbReference type="PROSITE" id="PS50011"/>
    </source>
</evidence>
<evidence type="ECO:0000313" key="3">
    <source>
        <dbReference type="EMBL" id="KAG8383977.1"/>
    </source>
</evidence>
<dbReference type="PROSITE" id="PS50011">
    <property type="entry name" value="PROTEIN_KINASE_DOM"/>
    <property type="match status" value="1"/>
</dbReference>
<keyword evidence="1" id="KW-1133">Transmembrane helix</keyword>
<evidence type="ECO:0000256" key="1">
    <source>
        <dbReference type="SAM" id="Phobius"/>
    </source>
</evidence>
<dbReference type="GO" id="GO:0004672">
    <property type="term" value="F:protein kinase activity"/>
    <property type="evidence" value="ECO:0007669"/>
    <property type="project" value="InterPro"/>
</dbReference>
<proteinExistence type="predicted"/>
<keyword evidence="1" id="KW-0812">Transmembrane</keyword>
<reference evidence="3" key="1">
    <citation type="submission" date="2019-10" db="EMBL/GenBank/DDBJ databases">
        <authorList>
            <person name="Zhang R."/>
            <person name="Pan Y."/>
            <person name="Wang J."/>
            <person name="Ma R."/>
            <person name="Yu S."/>
        </authorList>
    </citation>
    <scope>NUCLEOTIDE SEQUENCE</scope>
    <source>
        <strain evidence="3">LA-IB0</strain>
        <tissue evidence="3">Leaf</tissue>
    </source>
</reference>
<dbReference type="InterPro" id="IPR011009">
    <property type="entry name" value="Kinase-like_dom_sf"/>
</dbReference>
<dbReference type="AlphaFoldDB" id="A0AAV6XV15"/>
<dbReference type="GO" id="GO:0005524">
    <property type="term" value="F:ATP binding"/>
    <property type="evidence" value="ECO:0007669"/>
    <property type="project" value="InterPro"/>
</dbReference>
<dbReference type="EMBL" id="WHWC01000004">
    <property type="protein sequence ID" value="KAG8383977.1"/>
    <property type="molecule type" value="Genomic_DNA"/>
</dbReference>
<dbReference type="InterPro" id="IPR000719">
    <property type="entry name" value="Prot_kinase_dom"/>
</dbReference>
<feature type="transmembrane region" description="Helical" evidence="1">
    <location>
        <begin position="6"/>
        <end position="28"/>
    </location>
</feature>
<dbReference type="SUPFAM" id="SSF56112">
    <property type="entry name" value="Protein kinase-like (PK-like)"/>
    <property type="match status" value="1"/>
</dbReference>
<feature type="domain" description="Protein kinase" evidence="2">
    <location>
        <begin position="39"/>
        <end position="102"/>
    </location>
</feature>
<protein>
    <recommendedName>
        <fullName evidence="2">Protein kinase domain-containing protein</fullName>
    </recommendedName>
</protein>
<accession>A0AAV6XV15</accession>
<sequence length="102" mass="11487">MDENTGDYLFAVIVAGARVMCLLTVSLFKGDIRASADILSVNNRLGEGAYGKVYKCSLYHTLVEIKVHHPDVSDRKEKLLREGKEFLKMRRLPQICSLLGLF</sequence>
<keyword evidence="1" id="KW-0472">Membrane</keyword>
<dbReference type="Proteomes" id="UP000826271">
    <property type="component" value="Unassembled WGS sequence"/>
</dbReference>
<dbReference type="Gene3D" id="3.30.200.20">
    <property type="entry name" value="Phosphorylase Kinase, domain 1"/>
    <property type="match status" value="1"/>
</dbReference>
<comment type="caution">
    <text evidence="3">The sequence shown here is derived from an EMBL/GenBank/DDBJ whole genome shotgun (WGS) entry which is preliminary data.</text>
</comment>
<evidence type="ECO:0000313" key="4">
    <source>
        <dbReference type="Proteomes" id="UP000826271"/>
    </source>
</evidence>
<organism evidence="3 4">
    <name type="scientific">Buddleja alternifolia</name>
    <dbReference type="NCBI Taxonomy" id="168488"/>
    <lineage>
        <taxon>Eukaryota</taxon>
        <taxon>Viridiplantae</taxon>
        <taxon>Streptophyta</taxon>
        <taxon>Embryophyta</taxon>
        <taxon>Tracheophyta</taxon>
        <taxon>Spermatophyta</taxon>
        <taxon>Magnoliopsida</taxon>
        <taxon>eudicotyledons</taxon>
        <taxon>Gunneridae</taxon>
        <taxon>Pentapetalae</taxon>
        <taxon>asterids</taxon>
        <taxon>lamiids</taxon>
        <taxon>Lamiales</taxon>
        <taxon>Scrophulariaceae</taxon>
        <taxon>Buddlejeae</taxon>
        <taxon>Buddleja</taxon>
    </lineage>
</organism>